<reference evidence="1 2" key="1">
    <citation type="submission" date="2020-04" db="EMBL/GenBank/DDBJ databases">
        <title>Molecular characterization of pseudomonads from Agaricus bisporus reveal novel blotch 2 pathogens in Western Europe.</title>
        <authorList>
            <person name="Taparia T."/>
            <person name="Krijger M."/>
            <person name="Haynes E."/>
            <person name="Elpinstone J.G."/>
            <person name="Noble R."/>
            <person name="Van Der Wolf J."/>
        </authorList>
    </citation>
    <scope>NUCLEOTIDE SEQUENCE [LARGE SCALE GENOMIC DNA]</scope>
    <source>
        <strain evidence="1 2">IPO3765</strain>
    </source>
</reference>
<dbReference type="RefSeq" id="WP_163807975.1">
    <property type="nucleotide sequence ID" value="NZ_JACAQV010000008.1"/>
</dbReference>
<dbReference type="EMBL" id="JACAQV010000008">
    <property type="protein sequence ID" value="NWF07655.1"/>
    <property type="molecule type" value="Genomic_DNA"/>
</dbReference>
<dbReference type="AlphaFoldDB" id="A0A7Y8GC95"/>
<proteinExistence type="predicted"/>
<comment type="caution">
    <text evidence="1">The sequence shown here is derived from an EMBL/GenBank/DDBJ whole genome shotgun (WGS) entry which is preliminary data.</text>
</comment>
<protein>
    <submittedName>
        <fullName evidence="1">Uncharacterized protein</fullName>
    </submittedName>
</protein>
<organism evidence="1 2">
    <name type="scientific">Pseudomonas salomonii</name>
    <dbReference type="NCBI Taxonomy" id="191391"/>
    <lineage>
        <taxon>Bacteria</taxon>
        <taxon>Pseudomonadati</taxon>
        <taxon>Pseudomonadota</taxon>
        <taxon>Gammaproteobacteria</taxon>
        <taxon>Pseudomonadales</taxon>
        <taxon>Pseudomonadaceae</taxon>
        <taxon>Pseudomonas</taxon>
    </lineage>
</organism>
<name>A0A7Y8GC95_9PSED</name>
<sequence>MMEVSVSGFHGYLKRRERPDPDAEIRLEIRAIHHASRVSYILFDDEVSGLLICAFDLDLDLKSPRQTRWPEFDRDLGGKPAGMPV</sequence>
<evidence type="ECO:0000313" key="2">
    <source>
        <dbReference type="Proteomes" id="UP000561369"/>
    </source>
</evidence>
<evidence type="ECO:0000313" key="1">
    <source>
        <dbReference type="EMBL" id="NWF07655.1"/>
    </source>
</evidence>
<dbReference type="Proteomes" id="UP000561369">
    <property type="component" value="Unassembled WGS sequence"/>
</dbReference>
<gene>
    <name evidence="1" type="ORF">HX810_08290</name>
</gene>
<accession>A0A7Y8GC95</accession>